<feature type="transmembrane region" description="Helical" evidence="1">
    <location>
        <begin position="20"/>
        <end position="39"/>
    </location>
</feature>
<dbReference type="PROSITE" id="PS51257">
    <property type="entry name" value="PROKAR_LIPOPROTEIN"/>
    <property type="match status" value="1"/>
</dbReference>
<evidence type="ECO:0000313" key="2">
    <source>
        <dbReference type="EMBL" id="MBO1919876.1"/>
    </source>
</evidence>
<protein>
    <submittedName>
        <fullName evidence="2">Uncharacterized protein</fullName>
    </submittedName>
</protein>
<dbReference type="AlphaFoldDB" id="A0A939NDP6"/>
<organism evidence="2">
    <name type="scientific">Staphylococcus xylosus</name>
    <dbReference type="NCBI Taxonomy" id="1288"/>
    <lineage>
        <taxon>Bacteria</taxon>
        <taxon>Bacillati</taxon>
        <taxon>Bacillota</taxon>
        <taxon>Bacilli</taxon>
        <taxon>Bacillales</taxon>
        <taxon>Staphylococcaceae</taxon>
        <taxon>Staphylococcus</taxon>
    </lineage>
</organism>
<accession>A0A939NDP6</accession>
<keyword evidence="1" id="KW-1133">Transmembrane helix</keyword>
<keyword evidence="1" id="KW-0472">Membrane</keyword>
<name>A0A939NDP6_STAXY</name>
<proteinExistence type="predicted"/>
<comment type="caution">
    <text evidence="2">The sequence shown here is derived from an EMBL/GenBank/DDBJ whole genome shotgun (WGS) entry which is preliminary data.</text>
</comment>
<keyword evidence="1" id="KW-0812">Transmembrane</keyword>
<sequence>MYSRNEKDKHEKIENIANALLTASLLILACLILYFIFYWQVLDYIVNGAGALCLLGLLIGTISNIMEI</sequence>
<gene>
    <name evidence="2" type="ORF">J4710_03850</name>
</gene>
<evidence type="ECO:0000256" key="1">
    <source>
        <dbReference type="SAM" id="Phobius"/>
    </source>
</evidence>
<reference evidence="2" key="1">
    <citation type="submission" date="2021-03" db="EMBL/GenBank/DDBJ databases">
        <title>Molecular epidemiology and mechanisms of colistin and carbapenem resistance in Enterobacteriaceae from clinical isolates, the environment and porcine samples in Pretoria, South Africa.</title>
        <authorList>
            <person name="Bogoshi D."/>
            <person name="Mbelle N.M."/>
            <person name="Naidoo V."/>
            <person name="Osei Sekyere J."/>
        </authorList>
    </citation>
    <scope>NUCLEOTIDE SEQUENCE</scope>
    <source>
        <strain evidence="2">ESB009</strain>
    </source>
</reference>
<dbReference type="EMBL" id="JAGETT010000015">
    <property type="protein sequence ID" value="MBO1919876.1"/>
    <property type="molecule type" value="Genomic_DNA"/>
</dbReference>
<feature type="transmembrane region" description="Helical" evidence="1">
    <location>
        <begin position="45"/>
        <end position="66"/>
    </location>
</feature>